<dbReference type="Proteomes" id="UP001500101">
    <property type="component" value="Unassembled WGS sequence"/>
</dbReference>
<sequence>MVYYKKLIPLRRIFRNRQLFTLLGIGAMLLGYTETRAQSSTSHSPYSQFGLGQMREDQLPQTRSMGGITSGVRYQSGLPILNISNPASYSAFSLAILDAGLYGNVTQLAKSGSQGHTADFAFSHFAFGFTLNKTNGPKLGGVSFGLMPYSDVGYNTASTRQIDNIPYKSSLVGEGGVNKAYVGYGVSILPNFSIGANAGFLFGNLYDKSMIEFPYEAGMYNTVQTRTRQIRGATFDYGAQYFKALGNKMNLTIGYNGSLNNTVNSKTSSLTTLTQTDPSLGDNGQVAIDTSAMDLLSNRNINLPLKHSVGFTLSKGVNWSVGADFKYADWSNFQTEQGQPKLGKNMGIAVGGQFKPDPTSMKYLNVVDYRLGFRYNKSHISVDNHRLTDMAVTVGLGLPLPENNFGRTFSNVNISAEFGQQGTMNHNLVRERYININLGFTLNDAWFKRRSYD</sequence>
<proteinExistence type="predicted"/>
<gene>
    <name evidence="1" type="ORF">GCM10022216_06620</name>
</gene>
<dbReference type="Gene3D" id="2.40.160.60">
    <property type="entry name" value="Outer membrane protein transport protein (OMPP1/FadL/TodX)"/>
    <property type="match status" value="1"/>
</dbReference>
<dbReference type="EMBL" id="BAAAZI010000004">
    <property type="protein sequence ID" value="GAA4134032.1"/>
    <property type="molecule type" value="Genomic_DNA"/>
</dbReference>
<name>A0ABP7YCA3_9SPHI</name>
<comment type="caution">
    <text evidence="1">The sequence shown here is derived from an EMBL/GenBank/DDBJ whole genome shotgun (WGS) entry which is preliminary data.</text>
</comment>
<evidence type="ECO:0000313" key="2">
    <source>
        <dbReference type="Proteomes" id="UP001500101"/>
    </source>
</evidence>
<reference evidence="2" key="1">
    <citation type="journal article" date="2019" name="Int. J. Syst. Evol. Microbiol.">
        <title>The Global Catalogue of Microorganisms (GCM) 10K type strain sequencing project: providing services to taxonomists for standard genome sequencing and annotation.</title>
        <authorList>
            <consortium name="The Broad Institute Genomics Platform"/>
            <consortium name="The Broad Institute Genome Sequencing Center for Infectious Disease"/>
            <person name="Wu L."/>
            <person name="Ma J."/>
        </authorList>
    </citation>
    <scope>NUCLEOTIDE SEQUENCE [LARGE SCALE GENOMIC DNA]</scope>
    <source>
        <strain evidence="2">JCM 16704</strain>
    </source>
</reference>
<evidence type="ECO:0000313" key="1">
    <source>
        <dbReference type="EMBL" id="GAA4134032.1"/>
    </source>
</evidence>
<keyword evidence="2" id="KW-1185">Reference proteome</keyword>
<accession>A0ABP7YCA3</accession>
<organism evidence="1 2">
    <name type="scientific">Sphingobacterium kyonggiense</name>
    <dbReference type="NCBI Taxonomy" id="714075"/>
    <lineage>
        <taxon>Bacteria</taxon>
        <taxon>Pseudomonadati</taxon>
        <taxon>Bacteroidota</taxon>
        <taxon>Sphingobacteriia</taxon>
        <taxon>Sphingobacteriales</taxon>
        <taxon>Sphingobacteriaceae</taxon>
        <taxon>Sphingobacterium</taxon>
    </lineage>
</organism>
<protein>
    <submittedName>
        <fullName evidence="1">Membrane protein</fullName>
    </submittedName>
</protein>